<dbReference type="Proteomes" id="UP000184038">
    <property type="component" value="Unassembled WGS sequence"/>
</dbReference>
<dbReference type="RefSeq" id="WP_073283204.1">
    <property type="nucleotide sequence ID" value="NZ_FRCP01000006.1"/>
</dbReference>
<comment type="cofactor">
    <cofactor evidence="1">
        <name>pyridoxal 5'-phosphate</name>
        <dbReference type="ChEBI" id="CHEBI:597326"/>
    </cofactor>
</comment>
<dbReference type="PANTHER" id="PTHR42885">
    <property type="entry name" value="HISTIDINOL-PHOSPHATE AMINOTRANSFERASE-RELATED"/>
    <property type="match status" value="1"/>
</dbReference>
<gene>
    <name evidence="4" type="ORF">SAMN02746066_00799</name>
</gene>
<feature type="domain" description="Aminotransferase class I/classII large" evidence="3">
    <location>
        <begin position="14"/>
        <end position="338"/>
    </location>
</feature>
<dbReference type="CDD" id="cd00609">
    <property type="entry name" value="AAT_like"/>
    <property type="match status" value="1"/>
</dbReference>
<dbReference type="Gene3D" id="3.40.640.10">
    <property type="entry name" value="Type I PLP-dependent aspartate aminotransferase-like (Major domain)"/>
    <property type="match status" value="1"/>
</dbReference>
<dbReference type="GO" id="GO:0030170">
    <property type="term" value="F:pyridoxal phosphate binding"/>
    <property type="evidence" value="ECO:0007669"/>
    <property type="project" value="InterPro"/>
</dbReference>
<proteinExistence type="predicted"/>
<organism evidence="4 5">
    <name type="scientific">Anaerosporobacter mobilis DSM 15930</name>
    <dbReference type="NCBI Taxonomy" id="1120996"/>
    <lineage>
        <taxon>Bacteria</taxon>
        <taxon>Bacillati</taxon>
        <taxon>Bacillota</taxon>
        <taxon>Clostridia</taxon>
        <taxon>Lachnospirales</taxon>
        <taxon>Lachnospiraceae</taxon>
        <taxon>Anaerosporobacter</taxon>
    </lineage>
</organism>
<dbReference type="EMBL" id="FRCP01000006">
    <property type="protein sequence ID" value="SHM10688.1"/>
    <property type="molecule type" value="Genomic_DNA"/>
</dbReference>
<dbReference type="SUPFAM" id="SSF53383">
    <property type="entry name" value="PLP-dependent transferases"/>
    <property type="match status" value="1"/>
</dbReference>
<dbReference type="Gene3D" id="3.90.1150.10">
    <property type="entry name" value="Aspartate Aminotransferase, domain 1"/>
    <property type="match status" value="1"/>
</dbReference>
<evidence type="ECO:0000259" key="3">
    <source>
        <dbReference type="Pfam" id="PF00155"/>
    </source>
</evidence>
<keyword evidence="2" id="KW-0663">Pyridoxal phosphate</keyword>
<keyword evidence="5" id="KW-1185">Reference proteome</keyword>
<dbReference type="InterPro" id="IPR015421">
    <property type="entry name" value="PyrdxlP-dep_Trfase_major"/>
</dbReference>
<dbReference type="PANTHER" id="PTHR42885:SF1">
    <property type="entry name" value="THREONINE-PHOSPHATE DECARBOXYLASE"/>
    <property type="match status" value="1"/>
</dbReference>
<dbReference type="Pfam" id="PF00155">
    <property type="entry name" value="Aminotran_1_2"/>
    <property type="match status" value="1"/>
</dbReference>
<name>A0A1M7G3N8_9FIRM</name>
<protein>
    <submittedName>
        <fullName evidence="4">Threonine-phosphate decarboxylase</fullName>
    </submittedName>
</protein>
<evidence type="ECO:0000256" key="2">
    <source>
        <dbReference type="ARBA" id="ARBA00022898"/>
    </source>
</evidence>
<dbReference type="InterPro" id="IPR015424">
    <property type="entry name" value="PyrdxlP-dep_Trfase"/>
</dbReference>
<dbReference type="GO" id="GO:0003824">
    <property type="term" value="F:catalytic activity"/>
    <property type="evidence" value="ECO:0007669"/>
    <property type="project" value="UniProtKB-ARBA"/>
</dbReference>
<reference evidence="4 5" key="1">
    <citation type="submission" date="2016-11" db="EMBL/GenBank/DDBJ databases">
        <authorList>
            <person name="Jaros S."/>
            <person name="Januszkiewicz K."/>
            <person name="Wedrychowicz H."/>
        </authorList>
    </citation>
    <scope>NUCLEOTIDE SEQUENCE [LARGE SCALE GENOMIC DNA]</scope>
    <source>
        <strain evidence="4 5">DSM 15930</strain>
    </source>
</reference>
<evidence type="ECO:0000313" key="4">
    <source>
        <dbReference type="EMBL" id="SHM10688.1"/>
    </source>
</evidence>
<evidence type="ECO:0000256" key="1">
    <source>
        <dbReference type="ARBA" id="ARBA00001933"/>
    </source>
</evidence>
<dbReference type="OrthoDB" id="9813612at2"/>
<dbReference type="InterPro" id="IPR015422">
    <property type="entry name" value="PyrdxlP-dep_Trfase_small"/>
</dbReference>
<sequence>MNVHGGDIYKYQPKYDFSANINPLGVNEAILMAARESLREVASYPDVRCGRLRNALSSKLQVPEEYLYFGNGAADVLFTLVLASKPKKALIVSPTFAEYEQALQSVDCEINYYELDSSNGFSVTEDYLEALTTDLNMVILCNPNNPVGNTISHELLLRILRRCAELDIIVVVDECFNDFLKKPEYHTLTPQLAEYNNLVILRAFTKIYAMAGLRLGYLMTVNVKLLAKMNSVSQPWSVSIPAQAAGVVALGQEEYVAKTRAYIKKEQEFLCEALSDLGIQYFIPEANYIFLYDQIDWYKKLLEEGILIRDCSNYRGLSKGYYRIAIRTRVENDALIKAMRKIKVELKQQVTKCNMNIRDYAGIGED</sequence>
<dbReference type="AlphaFoldDB" id="A0A1M7G3N8"/>
<dbReference type="InterPro" id="IPR004839">
    <property type="entry name" value="Aminotransferase_I/II_large"/>
</dbReference>
<accession>A0A1M7G3N8</accession>
<dbReference type="STRING" id="1120996.SAMN02746066_00799"/>
<evidence type="ECO:0000313" key="5">
    <source>
        <dbReference type="Proteomes" id="UP000184038"/>
    </source>
</evidence>